<evidence type="ECO:0000256" key="2">
    <source>
        <dbReference type="ARBA" id="ARBA00004130"/>
    </source>
</evidence>
<evidence type="ECO:0000256" key="7">
    <source>
        <dbReference type="ARBA" id="ARBA00023140"/>
    </source>
</evidence>
<name>A0A8J5ZW44_9ROSI</name>
<dbReference type="GO" id="GO:0006097">
    <property type="term" value="P:glyoxylate cycle"/>
    <property type="evidence" value="ECO:0007669"/>
    <property type="project" value="UniProtKB-UniPathway"/>
</dbReference>
<dbReference type="InterPro" id="IPR015813">
    <property type="entry name" value="Pyrv/PenolPyrv_kinase-like_dom"/>
</dbReference>
<proteinExistence type="predicted"/>
<evidence type="ECO:0000256" key="8">
    <source>
        <dbReference type="ARBA" id="ARBA00023239"/>
    </source>
</evidence>
<dbReference type="PANTHER" id="PTHR21631">
    <property type="entry name" value="ISOCITRATE LYASE/MALATE SYNTHASE"/>
    <property type="match status" value="1"/>
</dbReference>
<evidence type="ECO:0008006" key="11">
    <source>
        <dbReference type="Google" id="ProtNLM"/>
    </source>
</evidence>
<dbReference type="InterPro" id="IPR040442">
    <property type="entry name" value="Pyrv_kinase-like_dom_sf"/>
</dbReference>
<evidence type="ECO:0000256" key="5">
    <source>
        <dbReference type="ARBA" id="ARBA00022453"/>
    </source>
</evidence>
<evidence type="ECO:0000313" key="10">
    <source>
        <dbReference type="Proteomes" id="UP000701853"/>
    </source>
</evidence>
<dbReference type="OrthoDB" id="4078635at2759"/>
<keyword evidence="10" id="KW-1185">Reference proteome</keyword>
<dbReference type="Proteomes" id="UP000701853">
    <property type="component" value="Chromosome 3"/>
</dbReference>
<keyword evidence="7" id="KW-0576">Peroxisome</keyword>
<keyword evidence="8" id="KW-0456">Lyase</keyword>
<evidence type="ECO:0000256" key="3">
    <source>
        <dbReference type="ARBA" id="ARBA00004793"/>
    </source>
</evidence>
<dbReference type="InterPro" id="IPR006254">
    <property type="entry name" value="Isocitrate_lyase"/>
</dbReference>
<dbReference type="Pfam" id="PF00463">
    <property type="entry name" value="ICL"/>
    <property type="match status" value="2"/>
</dbReference>
<dbReference type="Gene3D" id="3.20.20.60">
    <property type="entry name" value="Phosphoenolpyruvate-binding domains"/>
    <property type="match status" value="2"/>
</dbReference>
<protein>
    <recommendedName>
        <fullName evidence="11">Isocitrate lyase</fullName>
    </recommendedName>
</protein>
<sequence length="268" mass="29313">MEEEGRYEAEVAEVQAWWNSERFKLTRRPYSARDVVALRGNLKQSYGSNEMAKKLWRTLKTHQANGTASRTFGALDPVQVTMMAKHLDSIYVSGWQCSSTHTTTNEPGPDLADYPYDTVPNKPIIADGDTGFGGTTATVKLCKLFVERGAAGVHIEDQSSACRCEAAIRCYGVETVLVARTDAVAANLIQTNVDTRDHQFILGVTNPNLQGKCLASMLAEAMAAGKTGAELQAIEDKWLAMAQLKTFSECVIDAINNMNIRGMRKGGE</sequence>
<comment type="function">
    <text evidence="1">Involved in storage lipid mobilization during the growth of higher plant seedling.</text>
</comment>
<accession>A0A8J5ZW44</accession>
<keyword evidence="5" id="KW-0330">Glyoxysome</keyword>
<comment type="caution">
    <text evidence="9">The sequence shown here is derived from an EMBL/GenBank/DDBJ whole genome shotgun (WGS) entry which is preliminary data.</text>
</comment>
<dbReference type="GO" id="GO:0006099">
    <property type="term" value="P:tricarboxylic acid cycle"/>
    <property type="evidence" value="ECO:0007669"/>
    <property type="project" value="UniProtKB-KW"/>
</dbReference>
<dbReference type="Gene3D" id="1.10.10.850">
    <property type="match status" value="1"/>
</dbReference>
<dbReference type="SUPFAM" id="SSF51621">
    <property type="entry name" value="Phosphoenolpyruvate/pyruvate domain"/>
    <property type="match status" value="1"/>
</dbReference>
<dbReference type="PANTHER" id="PTHR21631:SF3">
    <property type="entry name" value="BIFUNCTIONAL GLYOXYLATE CYCLE PROTEIN"/>
    <property type="match status" value="1"/>
</dbReference>
<dbReference type="GO" id="GO:0009514">
    <property type="term" value="C:glyoxysome"/>
    <property type="evidence" value="ECO:0007669"/>
    <property type="project" value="UniProtKB-SubCell"/>
</dbReference>
<dbReference type="GO" id="GO:0004451">
    <property type="term" value="F:isocitrate lyase activity"/>
    <property type="evidence" value="ECO:0007669"/>
    <property type="project" value="InterPro"/>
</dbReference>
<evidence type="ECO:0000313" key="9">
    <source>
        <dbReference type="EMBL" id="KAG8498769.1"/>
    </source>
</evidence>
<keyword evidence="6" id="KW-0816">Tricarboxylic acid cycle</keyword>
<dbReference type="UniPathway" id="UPA00703">
    <property type="reaction ID" value="UER00719"/>
</dbReference>
<keyword evidence="4" id="KW-0329">Glyoxylate bypass</keyword>
<dbReference type="AlphaFoldDB" id="A0A8J5ZW44"/>
<comment type="pathway">
    <text evidence="3">Carbohydrate metabolism; glyoxylate cycle; (S)-malate from isocitrate: step 1/2.</text>
</comment>
<evidence type="ECO:0000256" key="4">
    <source>
        <dbReference type="ARBA" id="ARBA00022435"/>
    </source>
</evidence>
<reference evidence="9 10" key="1">
    <citation type="journal article" date="2021" name="bioRxiv">
        <title>The Gossypium anomalum genome as a resource for cotton improvement and evolutionary analysis of hybrid incompatibility.</title>
        <authorList>
            <person name="Grover C.E."/>
            <person name="Yuan D."/>
            <person name="Arick M.A."/>
            <person name="Miller E.R."/>
            <person name="Hu G."/>
            <person name="Peterson D.G."/>
            <person name="Wendel J.F."/>
            <person name="Udall J.A."/>
        </authorList>
    </citation>
    <scope>NUCLEOTIDE SEQUENCE [LARGE SCALE GENOMIC DNA]</scope>
    <source>
        <strain evidence="9">JFW-Udall</strain>
        <tissue evidence="9">Leaf</tissue>
    </source>
</reference>
<gene>
    <name evidence="9" type="ORF">CXB51_005223</name>
</gene>
<evidence type="ECO:0000256" key="1">
    <source>
        <dbReference type="ARBA" id="ARBA00003575"/>
    </source>
</evidence>
<dbReference type="EMBL" id="JAHUZN010000003">
    <property type="protein sequence ID" value="KAG8498769.1"/>
    <property type="molecule type" value="Genomic_DNA"/>
</dbReference>
<organism evidence="9 10">
    <name type="scientific">Gossypium anomalum</name>
    <dbReference type="NCBI Taxonomy" id="47600"/>
    <lineage>
        <taxon>Eukaryota</taxon>
        <taxon>Viridiplantae</taxon>
        <taxon>Streptophyta</taxon>
        <taxon>Embryophyta</taxon>
        <taxon>Tracheophyta</taxon>
        <taxon>Spermatophyta</taxon>
        <taxon>Magnoliopsida</taxon>
        <taxon>eudicotyledons</taxon>
        <taxon>Gunneridae</taxon>
        <taxon>Pentapetalae</taxon>
        <taxon>rosids</taxon>
        <taxon>malvids</taxon>
        <taxon>Malvales</taxon>
        <taxon>Malvaceae</taxon>
        <taxon>Malvoideae</taxon>
        <taxon>Gossypium</taxon>
    </lineage>
</organism>
<comment type="subcellular location">
    <subcellularLocation>
        <location evidence="2">Glyoxysome</location>
    </subcellularLocation>
</comment>
<evidence type="ECO:0000256" key="6">
    <source>
        <dbReference type="ARBA" id="ARBA00022532"/>
    </source>
</evidence>